<dbReference type="AlphaFoldDB" id="A0A0D2XNR1"/>
<feature type="region of interest" description="Disordered" evidence="1">
    <location>
        <begin position="1"/>
        <end position="49"/>
    </location>
</feature>
<accession>A0A0D2XNR1</accession>
<evidence type="ECO:0000313" key="2">
    <source>
        <dbReference type="EnsemblFungi" id="FOXG_05593P0"/>
    </source>
</evidence>
<feature type="compositionally biased region" description="Basic and acidic residues" evidence="1">
    <location>
        <begin position="1"/>
        <end position="16"/>
    </location>
</feature>
<gene>
    <name evidence="2" type="primary">28947563</name>
</gene>
<organism evidence="2 3">
    <name type="scientific">Fusarium oxysporum (strain Fo5176)</name>
    <name type="common">Fusarium vascular wilt</name>
    <dbReference type="NCBI Taxonomy" id="660025"/>
    <lineage>
        <taxon>Eukaryota</taxon>
        <taxon>Fungi</taxon>
        <taxon>Dikarya</taxon>
        <taxon>Ascomycota</taxon>
        <taxon>Pezizomycotina</taxon>
        <taxon>Sordariomycetes</taxon>
        <taxon>Hypocreomycetidae</taxon>
        <taxon>Hypocreales</taxon>
        <taxon>Nectriaceae</taxon>
        <taxon>Fusarium</taxon>
        <taxon>Fusarium oxysporum species complex</taxon>
    </lineage>
</organism>
<dbReference type="EnsemblFungi" id="FOXG_05593T0">
    <property type="protein sequence ID" value="FOXG_05593P0"/>
    <property type="gene ID" value="FOXG_05593"/>
</dbReference>
<sequence>MRDENARLALENEERQAQVAFERGGASTSRRPWRESPHSGGSLRKTSRLKLRNLRKSTSPRTAIRTASLAMGSSSRNFTFAVNLPWVSKGNFKTNRDHIEQENTVDGFGGRRKFVGIRI</sequence>
<reference evidence="2" key="2">
    <citation type="submission" date="2025-08" db="UniProtKB">
        <authorList>
            <consortium name="EnsemblFungi"/>
        </authorList>
    </citation>
    <scope>IDENTIFICATION</scope>
    <source>
        <strain evidence="2">4287 / CBS 123668 / FGSC 9935 / NRRL 34936</strain>
    </source>
</reference>
<dbReference type="Proteomes" id="UP000002489">
    <property type="component" value="Unassembled WGS sequence"/>
</dbReference>
<proteinExistence type="predicted"/>
<evidence type="ECO:0000256" key="1">
    <source>
        <dbReference type="SAM" id="MobiDB-lite"/>
    </source>
</evidence>
<protein>
    <submittedName>
        <fullName evidence="2">Uncharacterized protein</fullName>
    </submittedName>
</protein>
<evidence type="ECO:0000313" key="3">
    <source>
        <dbReference type="Proteomes" id="UP000002489"/>
    </source>
</evidence>
<name>A0A0D2XNR1_FUSOF</name>
<reference evidence="3" key="1">
    <citation type="journal article" date="2012" name="Mol. Plant Microbe Interact.">
        <title>A highly conserved effector in Fusarium oxysporum is required for full virulence on Arabidopsis.</title>
        <authorList>
            <person name="Thatcher L.F."/>
            <person name="Gardiner D.M."/>
            <person name="Kazan K."/>
            <person name="Manners J."/>
        </authorList>
    </citation>
    <scope>NUCLEOTIDE SEQUENCE [LARGE SCALE GENOMIC DNA]</scope>
    <source>
        <strain evidence="3">Fo5176</strain>
    </source>
</reference>
<dbReference type="VEuPathDB" id="FungiDB:FOXG_05593"/>